<gene>
    <name evidence="2" type="ORF">WG900_18805</name>
</gene>
<dbReference type="RefSeq" id="WP_339969692.1">
    <property type="nucleotide sequence ID" value="NZ_JBBHJY010000012.1"/>
</dbReference>
<dbReference type="Gene3D" id="3.30.420.10">
    <property type="entry name" value="Ribonuclease H-like superfamily/Ribonuclease H"/>
    <property type="match status" value="1"/>
</dbReference>
<comment type="caution">
    <text evidence="2">The sequence shown here is derived from an EMBL/GenBank/DDBJ whole genome shotgun (WGS) entry which is preliminary data.</text>
</comment>
<feature type="domain" description="RNase H type-1" evidence="1">
    <location>
        <begin position="14"/>
        <end position="128"/>
    </location>
</feature>
<accession>A0ABU8SDC3</accession>
<dbReference type="EMBL" id="JBBHJY010000012">
    <property type="protein sequence ID" value="MEJ6011958.1"/>
    <property type="molecule type" value="Genomic_DNA"/>
</dbReference>
<protein>
    <submittedName>
        <fullName evidence="2">Reverse transcriptase-like protein</fullName>
    </submittedName>
</protein>
<dbReference type="Pfam" id="PF13456">
    <property type="entry name" value="RVT_3"/>
    <property type="match status" value="1"/>
</dbReference>
<dbReference type="InterPro" id="IPR002156">
    <property type="entry name" value="RNaseH_domain"/>
</dbReference>
<evidence type="ECO:0000259" key="1">
    <source>
        <dbReference type="Pfam" id="PF13456"/>
    </source>
</evidence>
<dbReference type="InterPro" id="IPR012337">
    <property type="entry name" value="RNaseH-like_sf"/>
</dbReference>
<name>A0ABU8SDC3_9SPHN</name>
<reference evidence="2 3" key="1">
    <citation type="submission" date="2024-03" db="EMBL/GenBank/DDBJ databases">
        <authorList>
            <person name="Jo J.-H."/>
        </authorList>
    </citation>
    <scope>NUCLEOTIDE SEQUENCE [LARGE SCALE GENOMIC DNA]</scope>
    <source>
        <strain evidence="2 3">AS3R-12</strain>
    </source>
</reference>
<sequence>METSKSRRRTKVYFDGGCRPNPGMIEVAVVIRGATYLFDDLGQGTNSDAEWLALICALRQALSLGLDDIVLIGDAREIIDHAGEALRTGQAPHAHAAAVLDLAKQVPGTRIRWIKRAQNLAGIALAARHPR</sequence>
<dbReference type="InterPro" id="IPR036397">
    <property type="entry name" value="RNaseH_sf"/>
</dbReference>
<dbReference type="Proteomes" id="UP001379235">
    <property type="component" value="Unassembled WGS sequence"/>
</dbReference>
<keyword evidence="3" id="KW-1185">Reference proteome</keyword>
<proteinExistence type="predicted"/>
<organism evidence="2 3">
    <name type="scientific">Novosphingobium aquae</name>
    <dbReference type="NCBI Taxonomy" id="3133435"/>
    <lineage>
        <taxon>Bacteria</taxon>
        <taxon>Pseudomonadati</taxon>
        <taxon>Pseudomonadota</taxon>
        <taxon>Alphaproteobacteria</taxon>
        <taxon>Sphingomonadales</taxon>
        <taxon>Sphingomonadaceae</taxon>
        <taxon>Novosphingobium</taxon>
    </lineage>
</organism>
<dbReference type="SUPFAM" id="SSF53098">
    <property type="entry name" value="Ribonuclease H-like"/>
    <property type="match status" value="1"/>
</dbReference>
<evidence type="ECO:0000313" key="3">
    <source>
        <dbReference type="Proteomes" id="UP001379235"/>
    </source>
</evidence>
<evidence type="ECO:0000313" key="2">
    <source>
        <dbReference type="EMBL" id="MEJ6011958.1"/>
    </source>
</evidence>